<keyword evidence="14 19" id="KW-1133">Transmembrane helix</keyword>
<dbReference type="InterPro" id="IPR017441">
    <property type="entry name" value="Protein_kinase_ATP_BS"/>
</dbReference>
<dbReference type="SUPFAM" id="SSF56112">
    <property type="entry name" value="Protein kinase-like (PK-like)"/>
    <property type="match status" value="1"/>
</dbReference>
<dbReference type="OrthoDB" id="543442at2759"/>
<dbReference type="Proteomes" id="UP001055439">
    <property type="component" value="Chromosome 3"/>
</dbReference>
<dbReference type="GO" id="GO:0030246">
    <property type="term" value="F:carbohydrate binding"/>
    <property type="evidence" value="ECO:0007669"/>
    <property type="project" value="UniProtKB-KW"/>
</dbReference>
<evidence type="ECO:0000256" key="11">
    <source>
        <dbReference type="ARBA" id="ARBA00022741"/>
    </source>
</evidence>
<dbReference type="GO" id="GO:0005886">
    <property type="term" value="C:plasma membrane"/>
    <property type="evidence" value="ECO:0007669"/>
    <property type="project" value="UniProtKB-SubCell"/>
</dbReference>
<evidence type="ECO:0000256" key="9">
    <source>
        <dbReference type="ARBA" id="ARBA00022729"/>
    </source>
</evidence>
<dbReference type="EMBL" id="CP097505">
    <property type="protein sequence ID" value="URD92224.1"/>
    <property type="molecule type" value="Genomic_DNA"/>
</dbReference>
<feature type="binding site" evidence="18">
    <location>
        <position position="378"/>
    </location>
    <ligand>
        <name>ATP</name>
        <dbReference type="ChEBI" id="CHEBI:30616"/>
    </ligand>
</feature>
<dbReference type="Gene3D" id="1.10.510.10">
    <property type="entry name" value="Transferase(Phosphotransferase) domain 1"/>
    <property type="match status" value="1"/>
</dbReference>
<name>A0A9E7F9H6_9LILI</name>
<dbReference type="FunFam" id="2.60.120.200:FF:000112">
    <property type="entry name" value="L-type lectin-domain containing receptor kinase V.9"/>
    <property type="match status" value="2"/>
</dbReference>
<dbReference type="InterPro" id="IPR000719">
    <property type="entry name" value="Prot_kinase_dom"/>
</dbReference>
<evidence type="ECO:0000256" key="2">
    <source>
        <dbReference type="ARBA" id="ARBA00008536"/>
    </source>
</evidence>
<evidence type="ECO:0000256" key="4">
    <source>
        <dbReference type="ARBA" id="ARBA00012513"/>
    </source>
</evidence>
<dbReference type="PROSITE" id="PS50011">
    <property type="entry name" value="PROTEIN_KINASE_DOM"/>
    <property type="match status" value="1"/>
</dbReference>
<sequence length="949" mass="103708">MPAMPAPLPRLLLLLLSIYSPTLATEFLFNGFKQAANLSLDASALITSNGVLQLTNDSKRQIGHAFFSSPVHMLHNRSVAASFSTAFVFDIVTVNGSGGDGLAFVVAPSKTLPGAENGQFLGLLSTQNNGNFSNHLFAIEFDTVKAIGPIADIDENHVGVDVNSLQSNVSKPAAYYADGGKNVSVDLLSAQPIQAWIDYNGVTSILNVTIAPLPLPRPRRPLISHAIDLSPIFKEYMYVGFSAATGKLTSNHYILGWSFSTDGVASSLVLSQLPLPPRQKEASPASRASILKTAVVSSIVTLLFMVLVISIFMYLRKQARLSENLEDWELYYPHRFPYKELYKATKGFQETELLGSGGFGQVYRGTLRRTGEVVAVKKISSNSRQGVREFIAEISSLGRMRHRNLVQLQGWCKRNEDLLLVYDFMPNGSLDTFLFDHDKSQQLSWNHRFKILKDIAFGLLYLHEEWEQVVVHRDIKSNNVLLDADMNARLGDFGLARLHEHGQNPHTTHVVGTLGYIPPEMFHAGRAAPSSDVFAYGILLFEVACGRRPIQPAAPPREMVLMEWVRECHMKDKLLEVVDPRLGGLYPEQEMKLVLKLGLLCSQSTPEARPTMSQVTRYLDGTDGLTDDVAFVFSEADSLDLASRPSITSSWSVPAPFPRLLLLLLLSIYSPTLATEFLFNGFKQAANFSLDASARIISNGVLQLTNDSKSQIGHAFLSSPVHMLHNRSVAASFSTAFVFDIVTVNGSGGDGLAFVVATSKTLPGAENGQFLGLLSTQNNGNFSNHLFAIEFDTVKAIGPCTDINENHVCVDVNSLQSNVSKPAAYYADGGKKVSVDLLSAQPIQAWIDYNGGTSILNVTIAPLPLPRPRRPLISHAIDLSPIFKEYMYVGFSAATGKLTSYHYILGWSFSTDGVASSLDLSQLPLPPRQKEASPASRASILKTAVVSSI</sequence>
<evidence type="ECO:0000256" key="12">
    <source>
        <dbReference type="ARBA" id="ARBA00022777"/>
    </source>
</evidence>
<keyword evidence="7" id="KW-0808">Transferase</keyword>
<dbReference type="SUPFAM" id="SSF49899">
    <property type="entry name" value="Concanavalin A-like lectins/glucanases"/>
    <property type="match status" value="2"/>
</dbReference>
<dbReference type="AlphaFoldDB" id="A0A9E7F9H6"/>
<comment type="catalytic activity">
    <reaction evidence="17">
        <text>L-seryl-[protein] + ATP = O-phospho-L-seryl-[protein] + ADP + H(+)</text>
        <dbReference type="Rhea" id="RHEA:17989"/>
        <dbReference type="Rhea" id="RHEA-COMP:9863"/>
        <dbReference type="Rhea" id="RHEA-COMP:11604"/>
        <dbReference type="ChEBI" id="CHEBI:15378"/>
        <dbReference type="ChEBI" id="CHEBI:29999"/>
        <dbReference type="ChEBI" id="CHEBI:30616"/>
        <dbReference type="ChEBI" id="CHEBI:83421"/>
        <dbReference type="ChEBI" id="CHEBI:456216"/>
        <dbReference type="EC" id="2.7.11.1"/>
    </reaction>
</comment>
<accession>A0A9E7F9H6</accession>
<protein>
    <recommendedName>
        <fullName evidence="4">non-specific serine/threonine protein kinase</fullName>
        <ecNumber evidence="4">2.7.11.1</ecNumber>
    </recommendedName>
</protein>
<evidence type="ECO:0000256" key="17">
    <source>
        <dbReference type="ARBA" id="ARBA00048679"/>
    </source>
</evidence>
<feature type="chain" id="PRO_5038674741" description="non-specific serine/threonine protein kinase" evidence="20">
    <location>
        <begin position="25"/>
        <end position="949"/>
    </location>
</feature>
<dbReference type="InterPro" id="IPR001220">
    <property type="entry name" value="Legume_lectin_dom"/>
</dbReference>
<keyword evidence="23" id="KW-1185">Reference proteome</keyword>
<dbReference type="CDD" id="cd14066">
    <property type="entry name" value="STKc_IRAK"/>
    <property type="match status" value="1"/>
</dbReference>
<dbReference type="PROSITE" id="PS00108">
    <property type="entry name" value="PROTEIN_KINASE_ST"/>
    <property type="match status" value="1"/>
</dbReference>
<keyword evidence="11 18" id="KW-0547">Nucleotide-binding</keyword>
<gene>
    <name evidence="22" type="ORF">MUK42_00543</name>
</gene>
<reference evidence="22" key="1">
    <citation type="submission" date="2022-05" db="EMBL/GenBank/DDBJ databases">
        <title>The Musa troglodytarum L. genome provides insights into the mechanism of non-climacteric behaviour and enrichment of carotenoids.</title>
        <authorList>
            <person name="Wang J."/>
        </authorList>
    </citation>
    <scope>NUCLEOTIDE SEQUENCE</scope>
    <source>
        <tissue evidence="22">Leaf</tissue>
    </source>
</reference>
<keyword evidence="9 20" id="KW-0732">Signal</keyword>
<evidence type="ECO:0000313" key="22">
    <source>
        <dbReference type="EMBL" id="URD92224.1"/>
    </source>
</evidence>
<feature type="domain" description="Protein kinase" evidence="21">
    <location>
        <begin position="348"/>
        <end position="619"/>
    </location>
</feature>
<dbReference type="PROSITE" id="PS00107">
    <property type="entry name" value="PROTEIN_KINASE_ATP"/>
    <property type="match status" value="1"/>
</dbReference>
<evidence type="ECO:0000256" key="1">
    <source>
        <dbReference type="ARBA" id="ARBA00004251"/>
    </source>
</evidence>
<evidence type="ECO:0000256" key="15">
    <source>
        <dbReference type="ARBA" id="ARBA00023136"/>
    </source>
</evidence>
<evidence type="ECO:0000256" key="16">
    <source>
        <dbReference type="ARBA" id="ARBA00047899"/>
    </source>
</evidence>
<keyword evidence="13 18" id="KW-0067">ATP-binding</keyword>
<evidence type="ECO:0000256" key="5">
    <source>
        <dbReference type="ARBA" id="ARBA00022475"/>
    </source>
</evidence>
<dbReference type="Gene3D" id="3.30.200.20">
    <property type="entry name" value="Phosphorylase Kinase, domain 1"/>
    <property type="match status" value="1"/>
</dbReference>
<comment type="subcellular location">
    <subcellularLocation>
        <location evidence="1">Cell membrane</location>
        <topology evidence="1">Single-pass type I membrane protein</topology>
    </subcellularLocation>
</comment>
<evidence type="ECO:0000256" key="14">
    <source>
        <dbReference type="ARBA" id="ARBA00022989"/>
    </source>
</evidence>
<comment type="similarity">
    <text evidence="2">In the N-terminal section; belongs to the leguminous lectin family.</text>
</comment>
<feature type="signal peptide" evidence="20">
    <location>
        <begin position="1"/>
        <end position="24"/>
    </location>
</feature>
<keyword evidence="15 19" id="KW-0472">Membrane</keyword>
<dbReference type="GO" id="GO:0004674">
    <property type="term" value="F:protein serine/threonine kinase activity"/>
    <property type="evidence" value="ECO:0007669"/>
    <property type="project" value="UniProtKB-KW"/>
</dbReference>
<evidence type="ECO:0000256" key="3">
    <source>
        <dbReference type="ARBA" id="ARBA00010217"/>
    </source>
</evidence>
<dbReference type="Pfam" id="PF00139">
    <property type="entry name" value="Lectin_legB"/>
    <property type="match status" value="2"/>
</dbReference>
<dbReference type="GO" id="GO:0005524">
    <property type="term" value="F:ATP binding"/>
    <property type="evidence" value="ECO:0007669"/>
    <property type="project" value="UniProtKB-UniRule"/>
</dbReference>
<comment type="similarity">
    <text evidence="3">In the C-terminal section; belongs to the protein kinase superfamily. Ser/Thr protein kinase family.</text>
</comment>
<keyword evidence="8 19" id="KW-0812">Transmembrane</keyword>
<dbReference type="InterPro" id="IPR011009">
    <property type="entry name" value="Kinase-like_dom_sf"/>
</dbReference>
<dbReference type="CDD" id="cd06899">
    <property type="entry name" value="lectin_legume_LecRK_Arcelin_ConA"/>
    <property type="match status" value="2"/>
</dbReference>
<dbReference type="InterPro" id="IPR013320">
    <property type="entry name" value="ConA-like_dom_sf"/>
</dbReference>
<evidence type="ECO:0000256" key="7">
    <source>
        <dbReference type="ARBA" id="ARBA00022679"/>
    </source>
</evidence>
<dbReference type="FunFam" id="3.30.200.20:FF:000178">
    <property type="entry name" value="serine/threonine-protein kinase PBS1-like"/>
    <property type="match status" value="1"/>
</dbReference>
<dbReference type="SMART" id="SM00220">
    <property type="entry name" value="S_TKc"/>
    <property type="match status" value="1"/>
</dbReference>
<dbReference type="EC" id="2.7.11.1" evidence="4"/>
<evidence type="ECO:0000313" key="23">
    <source>
        <dbReference type="Proteomes" id="UP001055439"/>
    </source>
</evidence>
<dbReference type="FunFam" id="1.10.510.10:FF:000108">
    <property type="entry name" value="L-type lectin-domain containing receptor kinase S.4"/>
    <property type="match status" value="1"/>
</dbReference>
<keyword evidence="12" id="KW-0418">Kinase</keyword>
<dbReference type="PANTHER" id="PTHR27007">
    <property type="match status" value="1"/>
</dbReference>
<evidence type="ECO:0000256" key="18">
    <source>
        <dbReference type="PROSITE-ProRule" id="PRU10141"/>
    </source>
</evidence>
<evidence type="ECO:0000259" key="21">
    <source>
        <dbReference type="PROSITE" id="PS50011"/>
    </source>
</evidence>
<evidence type="ECO:0000256" key="20">
    <source>
        <dbReference type="SAM" id="SignalP"/>
    </source>
</evidence>
<comment type="catalytic activity">
    <reaction evidence="16">
        <text>L-threonyl-[protein] + ATP = O-phospho-L-threonyl-[protein] + ADP + H(+)</text>
        <dbReference type="Rhea" id="RHEA:46608"/>
        <dbReference type="Rhea" id="RHEA-COMP:11060"/>
        <dbReference type="Rhea" id="RHEA-COMP:11605"/>
        <dbReference type="ChEBI" id="CHEBI:15378"/>
        <dbReference type="ChEBI" id="CHEBI:30013"/>
        <dbReference type="ChEBI" id="CHEBI:30616"/>
        <dbReference type="ChEBI" id="CHEBI:61977"/>
        <dbReference type="ChEBI" id="CHEBI:456216"/>
        <dbReference type="EC" id="2.7.11.1"/>
    </reaction>
</comment>
<keyword evidence="10" id="KW-0430">Lectin</keyword>
<organism evidence="22 23">
    <name type="scientific">Musa troglodytarum</name>
    <name type="common">fe'i banana</name>
    <dbReference type="NCBI Taxonomy" id="320322"/>
    <lineage>
        <taxon>Eukaryota</taxon>
        <taxon>Viridiplantae</taxon>
        <taxon>Streptophyta</taxon>
        <taxon>Embryophyta</taxon>
        <taxon>Tracheophyta</taxon>
        <taxon>Spermatophyta</taxon>
        <taxon>Magnoliopsida</taxon>
        <taxon>Liliopsida</taxon>
        <taxon>Zingiberales</taxon>
        <taxon>Musaceae</taxon>
        <taxon>Musa</taxon>
    </lineage>
</organism>
<evidence type="ECO:0000256" key="6">
    <source>
        <dbReference type="ARBA" id="ARBA00022527"/>
    </source>
</evidence>
<evidence type="ECO:0000256" key="19">
    <source>
        <dbReference type="SAM" id="Phobius"/>
    </source>
</evidence>
<dbReference type="Gene3D" id="2.60.120.200">
    <property type="match status" value="2"/>
</dbReference>
<dbReference type="InterPro" id="IPR050528">
    <property type="entry name" value="L-type_Lectin-RKs"/>
</dbReference>
<evidence type="ECO:0000256" key="10">
    <source>
        <dbReference type="ARBA" id="ARBA00022734"/>
    </source>
</evidence>
<feature type="transmembrane region" description="Helical" evidence="19">
    <location>
        <begin position="294"/>
        <end position="315"/>
    </location>
</feature>
<evidence type="ECO:0000256" key="8">
    <source>
        <dbReference type="ARBA" id="ARBA00022692"/>
    </source>
</evidence>
<evidence type="ECO:0000256" key="13">
    <source>
        <dbReference type="ARBA" id="ARBA00022840"/>
    </source>
</evidence>
<proteinExistence type="inferred from homology"/>
<keyword evidence="5" id="KW-1003">Cell membrane</keyword>
<dbReference type="InterPro" id="IPR008271">
    <property type="entry name" value="Ser/Thr_kinase_AS"/>
</dbReference>
<keyword evidence="6" id="KW-0723">Serine/threonine-protein kinase</keyword>
<dbReference type="Pfam" id="PF00069">
    <property type="entry name" value="Pkinase"/>
    <property type="match status" value="1"/>
</dbReference>